<name>A0A239A811_9BACT</name>
<evidence type="ECO:0000256" key="1">
    <source>
        <dbReference type="SAM" id="MobiDB-lite"/>
    </source>
</evidence>
<gene>
    <name evidence="2" type="ORF">SAMN06269173_11148</name>
</gene>
<evidence type="ECO:0000313" key="2">
    <source>
        <dbReference type="EMBL" id="SNR91710.1"/>
    </source>
</evidence>
<sequence>MSRNYYGLPGGTRNPFGSTGHRAKSEPSQFIPKQD</sequence>
<evidence type="ECO:0000313" key="3">
    <source>
        <dbReference type="Proteomes" id="UP000198310"/>
    </source>
</evidence>
<accession>A0A239A811</accession>
<feature type="region of interest" description="Disordered" evidence="1">
    <location>
        <begin position="1"/>
        <end position="35"/>
    </location>
</feature>
<dbReference type="Proteomes" id="UP000198310">
    <property type="component" value="Unassembled WGS sequence"/>
</dbReference>
<dbReference type="EMBL" id="FZNS01000011">
    <property type="protein sequence ID" value="SNR91710.1"/>
    <property type="molecule type" value="Genomic_DNA"/>
</dbReference>
<organism evidence="2 3">
    <name type="scientific">Hymenobacter mucosus</name>
    <dbReference type="NCBI Taxonomy" id="1411120"/>
    <lineage>
        <taxon>Bacteria</taxon>
        <taxon>Pseudomonadati</taxon>
        <taxon>Bacteroidota</taxon>
        <taxon>Cytophagia</taxon>
        <taxon>Cytophagales</taxon>
        <taxon>Hymenobacteraceae</taxon>
        <taxon>Hymenobacter</taxon>
    </lineage>
</organism>
<proteinExistence type="predicted"/>
<dbReference type="AlphaFoldDB" id="A0A239A811"/>
<keyword evidence="3" id="KW-1185">Reference proteome</keyword>
<reference evidence="3" key="1">
    <citation type="submission" date="2017-06" db="EMBL/GenBank/DDBJ databases">
        <authorList>
            <person name="Varghese N."/>
            <person name="Submissions S."/>
        </authorList>
    </citation>
    <scope>NUCLEOTIDE SEQUENCE [LARGE SCALE GENOMIC DNA]</scope>
    <source>
        <strain evidence="3">DSM 28041</strain>
    </source>
</reference>
<protein>
    <submittedName>
        <fullName evidence="2">Uncharacterized protein</fullName>
    </submittedName>
</protein>